<dbReference type="GO" id="GO:0016891">
    <property type="term" value="F:RNA endonuclease activity producing 5'-phosphomonoesters, hydrolytic mechanism"/>
    <property type="evidence" value="ECO:0007669"/>
    <property type="project" value="TreeGrafter"/>
</dbReference>
<evidence type="ECO:0000256" key="4">
    <source>
        <dbReference type="ARBA" id="ARBA00022801"/>
    </source>
</evidence>
<evidence type="ECO:0000259" key="8">
    <source>
        <dbReference type="PROSITE" id="PS50035"/>
    </source>
</evidence>
<dbReference type="InterPro" id="IPR001736">
    <property type="entry name" value="PLipase_D/transphosphatidylase"/>
</dbReference>
<dbReference type="SUPFAM" id="SSF56024">
    <property type="entry name" value="Phospholipase D/nuclease"/>
    <property type="match status" value="1"/>
</dbReference>
<evidence type="ECO:0000256" key="7">
    <source>
        <dbReference type="SAM" id="SignalP"/>
    </source>
</evidence>
<keyword evidence="9" id="KW-0255">Endonuclease</keyword>
<proteinExistence type="inferred from homology"/>
<comment type="catalytic activity">
    <reaction evidence="1">
        <text>a 1,2-diacyl-sn-glycero-3-phosphocholine + H2O = a 1,2-diacyl-sn-glycero-3-phosphate + choline + H(+)</text>
        <dbReference type="Rhea" id="RHEA:14445"/>
        <dbReference type="ChEBI" id="CHEBI:15354"/>
        <dbReference type="ChEBI" id="CHEBI:15377"/>
        <dbReference type="ChEBI" id="CHEBI:15378"/>
        <dbReference type="ChEBI" id="CHEBI:57643"/>
        <dbReference type="ChEBI" id="CHEBI:58608"/>
        <dbReference type="EC" id="3.1.4.4"/>
    </reaction>
</comment>
<dbReference type="GO" id="GO:0006793">
    <property type="term" value="P:phosphorus metabolic process"/>
    <property type="evidence" value="ECO:0007669"/>
    <property type="project" value="UniProtKB-ARBA"/>
</dbReference>
<evidence type="ECO:0000313" key="9">
    <source>
        <dbReference type="EMBL" id="AMQ45530.1"/>
    </source>
</evidence>
<evidence type="ECO:0000256" key="1">
    <source>
        <dbReference type="ARBA" id="ARBA00000798"/>
    </source>
</evidence>
<dbReference type="Gene3D" id="3.30.870.10">
    <property type="entry name" value="Endonuclease Chain A"/>
    <property type="match status" value="1"/>
</dbReference>
<dbReference type="PROSITE" id="PS50035">
    <property type="entry name" value="PLD"/>
    <property type="match status" value="1"/>
</dbReference>
<dbReference type="PANTHER" id="PTHR43856">
    <property type="entry name" value="CARDIOLIPIN HYDROLASE"/>
    <property type="match status" value="1"/>
</dbReference>
<name>A0A142EBJ2_ECOLX</name>
<feature type="chain" id="PRO_5007493943" description="phospholipase D" evidence="7">
    <location>
        <begin position="31"/>
        <end position="186"/>
    </location>
</feature>
<dbReference type="GO" id="GO:0016042">
    <property type="term" value="P:lipid catabolic process"/>
    <property type="evidence" value="ECO:0007669"/>
    <property type="project" value="UniProtKB-KW"/>
</dbReference>
<dbReference type="EC" id="3.1.4.4" evidence="3"/>
<keyword evidence="9" id="KW-0540">Nuclease</keyword>
<dbReference type="PANTHER" id="PTHR43856:SF1">
    <property type="entry name" value="MITOCHONDRIAL CARDIOLIPIN HYDROLASE"/>
    <property type="match status" value="1"/>
</dbReference>
<evidence type="ECO:0000256" key="6">
    <source>
        <dbReference type="ARBA" id="ARBA00023098"/>
    </source>
</evidence>
<keyword evidence="7" id="KW-0732">Signal</keyword>
<keyword evidence="5" id="KW-0442">Lipid degradation</keyword>
<keyword evidence="6" id="KW-0443">Lipid metabolism</keyword>
<feature type="signal peptide" evidence="7">
    <location>
        <begin position="1"/>
        <end position="30"/>
    </location>
</feature>
<keyword evidence="9" id="KW-0614">Plasmid</keyword>
<evidence type="ECO:0000256" key="3">
    <source>
        <dbReference type="ARBA" id="ARBA00012027"/>
    </source>
</evidence>
<dbReference type="AlphaFoldDB" id="A0A142EBJ2"/>
<evidence type="ECO:0000256" key="5">
    <source>
        <dbReference type="ARBA" id="ARBA00022963"/>
    </source>
</evidence>
<dbReference type="Pfam" id="PF13091">
    <property type="entry name" value="PLDc_2"/>
    <property type="match status" value="1"/>
</dbReference>
<keyword evidence="4" id="KW-0378">Hydrolase</keyword>
<protein>
    <recommendedName>
        <fullName evidence="3">phospholipase D</fullName>
        <ecNumber evidence="3">3.1.4.4</ecNumber>
    </recommendedName>
</protein>
<feature type="domain" description="PLD phosphodiesterase" evidence="8">
    <location>
        <begin position="120"/>
        <end position="147"/>
    </location>
</feature>
<dbReference type="InterPro" id="IPR025202">
    <property type="entry name" value="PLD-like_dom"/>
</dbReference>
<evidence type="ECO:0000256" key="2">
    <source>
        <dbReference type="ARBA" id="ARBA00008664"/>
    </source>
</evidence>
<dbReference type="EMBL" id="KU295133">
    <property type="protein sequence ID" value="AMQ45530.1"/>
    <property type="molecule type" value="Genomic_DNA"/>
</dbReference>
<dbReference type="GO" id="GO:0004630">
    <property type="term" value="F:phospholipase D activity"/>
    <property type="evidence" value="ECO:0007669"/>
    <property type="project" value="UniProtKB-EC"/>
</dbReference>
<dbReference type="CDD" id="cd09170">
    <property type="entry name" value="PLDc_Nuc"/>
    <property type="match status" value="1"/>
</dbReference>
<organism evidence="9">
    <name type="scientific">Escherichia coli</name>
    <dbReference type="NCBI Taxonomy" id="562"/>
    <lineage>
        <taxon>Bacteria</taxon>
        <taxon>Pseudomonadati</taxon>
        <taxon>Pseudomonadota</taxon>
        <taxon>Gammaproteobacteria</taxon>
        <taxon>Enterobacterales</taxon>
        <taxon>Enterobacteriaceae</taxon>
        <taxon>Escherichia</taxon>
    </lineage>
</organism>
<sequence>MKKMNRTLHKCCLSGLISLALCAPVPAVYAASIETGYSPEGTALQLVLKTIDSAQQEIRLMGYSFTSPEVAGALVRAKRRGVDVKVVLDWKANTGKQNQASLAAMNLLVNAGIPVRTVSQYKIMHDKVIIADGRNIEVGSFNYTRAADRVNSENVLVVWDDPVVAQRYLQHWLTRWSQGTDWKRAY</sequence>
<accession>A0A142EBJ2</accession>
<dbReference type="InterPro" id="IPR051406">
    <property type="entry name" value="PLD_domain"/>
</dbReference>
<reference evidence="9" key="1">
    <citation type="submission" date="2015-12" db="EMBL/GenBank/DDBJ databases">
        <title>Molecular Epidemiology and Plasmid Analysis of KPC-Producing Escherichia coli.</title>
        <authorList>
            <person name="Chavda K."/>
            <person name="Chen L."/>
            <person name="Kreiswirth B."/>
        </authorList>
    </citation>
    <scope>NUCLEOTIDE SEQUENCE</scope>
    <source>
        <strain evidence="9">BK33689</strain>
        <plasmid evidence="9">pBK33689</plasmid>
    </source>
</reference>
<geneLocation type="plasmid" evidence="9">
    <name>pBK33689</name>
</geneLocation>
<comment type="similarity">
    <text evidence="2">Belongs to the phospholipase D family.</text>
</comment>